<feature type="domain" description="Fatty acid hydroxylase" evidence="7">
    <location>
        <begin position="138"/>
        <end position="276"/>
    </location>
</feature>
<reference evidence="9" key="1">
    <citation type="submission" date="2024-02" db="EMBL/GenBank/DDBJ databases">
        <authorList>
            <consortium name="ELIXIR-Norway"/>
            <consortium name="Elixir Norway"/>
        </authorList>
    </citation>
    <scope>NUCLEOTIDE SEQUENCE</scope>
</reference>
<evidence type="ECO:0000259" key="7">
    <source>
        <dbReference type="Pfam" id="PF04116"/>
    </source>
</evidence>
<comment type="similarity">
    <text evidence="2">Belongs to the sterol desaturase family.</text>
</comment>
<feature type="transmembrane region" description="Helical" evidence="6">
    <location>
        <begin position="102"/>
        <end position="122"/>
    </location>
</feature>
<proteinExistence type="inferred from homology"/>
<keyword evidence="3 6" id="KW-0812">Transmembrane</keyword>
<feature type="domain" description="Very-long-chain aldehyde decarbonylase CER1-like C-terminal" evidence="8">
    <location>
        <begin position="458"/>
        <end position="627"/>
    </location>
</feature>
<organism evidence="9 10">
    <name type="scientific">Sphagnum troendelagicum</name>
    <dbReference type="NCBI Taxonomy" id="128251"/>
    <lineage>
        <taxon>Eukaryota</taxon>
        <taxon>Viridiplantae</taxon>
        <taxon>Streptophyta</taxon>
        <taxon>Embryophyta</taxon>
        <taxon>Bryophyta</taxon>
        <taxon>Sphagnophytina</taxon>
        <taxon>Sphagnopsida</taxon>
        <taxon>Sphagnales</taxon>
        <taxon>Sphagnaceae</taxon>
        <taxon>Sphagnum</taxon>
    </lineage>
</organism>
<name>A0ABP0UXG3_9BRYO</name>
<dbReference type="InterPro" id="IPR006694">
    <property type="entry name" value="Fatty_acid_hydroxylase"/>
</dbReference>
<dbReference type="EMBL" id="OZ019899">
    <property type="protein sequence ID" value="CAK9232285.1"/>
    <property type="molecule type" value="Genomic_DNA"/>
</dbReference>
<dbReference type="Pfam" id="PF12076">
    <property type="entry name" value="CER1-like_C"/>
    <property type="match status" value="1"/>
</dbReference>
<evidence type="ECO:0000256" key="4">
    <source>
        <dbReference type="ARBA" id="ARBA00022989"/>
    </source>
</evidence>
<keyword evidence="5 6" id="KW-0472">Membrane</keyword>
<accession>A0ABP0UXG3</accession>
<feature type="transmembrane region" description="Helical" evidence="6">
    <location>
        <begin position="129"/>
        <end position="148"/>
    </location>
</feature>
<dbReference type="InterPro" id="IPR021940">
    <property type="entry name" value="CER1-like_C"/>
</dbReference>
<dbReference type="PANTHER" id="PTHR11863">
    <property type="entry name" value="STEROL DESATURASE"/>
    <property type="match status" value="1"/>
</dbReference>
<dbReference type="InterPro" id="IPR050307">
    <property type="entry name" value="Sterol_Desaturase_Related"/>
</dbReference>
<comment type="subcellular location">
    <subcellularLocation>
        <location evidence="1">Membrane</location>
        <topology evidence="1">Multi-pass membrane protein</topology>
    </subcellularLocation>
</comment>
<sequence length="630" mass="71746">MGAQTPIFFEWYWERLGNFKYAFVVPVVANATHGFLYPAGAAQDVQDNWCFHLLLLGALRYICQQLWTSYSRLHCLVKKHQINACGIEFEQVDREFHSDNHMLLQLLFLLAAHSWLPGFSNLPMWNMRGLIILLLLHAGPVEFLYYWIHRAFHSQPLLFQSYHSFHHLSVVTEPPTGSVTTMLEQVLQTGLIGVAMVGTVMLGGGSISMIYIYLLAFDSLKCMGHCNCEFIPATLFQLFPIAKYLLYTPSYHSLHHTELHYNFCLFMPLYDYLGGTVHPNTLPFFASLRKGKAEEELVPDFIFLAHCIDVLTSLHVSFCIRTLAAYPFTPHWFLWLLWLPTLICLFPFWMWAQTFVAYQYILDNLNCVTCVIPRHGFQYFLPFYKDNINKHIEKAILNADAKGVKVVSLAALNKNEELNGGGALFVEKHKDLRVRVVHGNTLTAAVIIKQLPVDVKEVFMTGATSKLGRAIALYLCQRGVRVLMFTKSKERFDKIAKEAPQDMRHNLIQVTKFQAGQNCKTWLFGKWTFNADQQWAPPGTNFHQFVVPAVNGIRKDCTYAPVAGMMLPKQVIGVHTCEVKMPRKAVHACHAGGLVHALEGWKHHEVGAVDVDRIDVVWEAAMKHGFSSVN</sequence>
<dbReference type="SUPFAM" id="SSF51735">
    <property type="entry name" value="NAD(P)-binding Rossmann-fold domains"/>
    <property type="match status" value="1"/>
</dbReference>
<keyword evidence="10" id="KW-1185">Reference proteome</keyword>
<evidence type="ECO:0000256" key="3">
    <source>
        <dbReference type="ARBA" id="ARBA00022692"/>
    </source>
</evidence>
<evidence type="ECO:0000256" key="5">
    <source>
        <dbReference type="ARBA" id="ARBA00023136"/>
    </source>
</evidence>
<evidence type="ECO:0008006" key="11">
    <source>
        <dbReference type="Google" id="ProtNLM"/>
    </source>
</evidence>
<evidence type="ECO:0000313" key="9">
    <source>
        <dbReference type="EMBL" id="CAK9232285.1"/>
    </source>
</evidence>
<feature type="transmembrane region" description="Helical" evidence="6">
    <location>
        <begin position="191"/>
        <end position="216"/>
    </location>
</feature>
<evidence type="ECO:0000259" key="8">
    <source>
        <dbReference type="Pfam" id="PF12076"/>
    </source>
</evidence>
<evidence type="ECO:0000256" key="1">
    <source>
        <dbReference type="ARBA" id="ARBA00004141"/>
    </source>
</evidence>
<evidence type="ECO:0000313" key="10">
    <source>
        <dbReference type="Proteomes" id="UP001497512"/>
    </source>
</evidence>
<dbReference type="Proteomes" id="UP001497512">
    <property type="component" value="Chromosome 7"/>
</dbReference>
<protein>
    <recommendedName>
        <fullName evidence="11">Aldehyde oxygenase (deformylating)</fullName>
    </recommendedName>
</protein>
<feature type="transmembrane region" description="Helical" evidence="6">
    <location>
        <begin position="332"/>
        <end position="352"/>
    </location>
</feature>
<dbReference type="Pfam" id="PF04116">
    <property type="entry name" value="FA_hydroxylase"/>
    <property type="match status" value="1"/>
</dbReference>
<evidence type="ECO:0000256" key="6">
    <source>
        <dbReference type="SAM" id="Phobius"/>
    </source>
</evidence>
<gene>
    <name evidence="9" type="ORF">CSSPTR1EN2_LOCUS21181</name>
</gene>
<dbReference type="InterPro" id="IPR036291">
    <property type="entry name" value="NAD(P)-bd_dom_sf"/>
</dbReference>
<dbReference type="Gene3D" id="3.40.50.720">
    <property type="entry name" value="NAD(P)-binding Rossmann-like Domain"/>
    <property type="match status" value="1"/>
</dbReference>
<keyword evidence="4 6" id="KW-1133">Transmembrane helix</keyword>
<evidence type="ECO:0000256" key="2">
    <source>
        <dbReference type="ARBA" id="ARBA00009324"/>
    </source>
</evidence>